<sequence length="337" mass="35609">MIKVEQPGLQTSVQDLGRPGFQQYGVVAGGAMDTVSLRIANMLAGNAPDCAAIEAAISGPALLFEEDRLIAMAGADLSAEIGGMRVPMCRPVAVRKGSVLRFGRPVSGCRVYIAVAGGIDVPKVMGSRSTYMKAGIGGYRGRLLQKGDRLPAGTPSGAAASITVRLLAEGAGNPFSATDWSVAEECCTSLKREAVVRMMRGPQWDWFDEASRERFFGEVFTVSSESDRMGYRLKGPSLQLSEPRELLSEAVVPGSVQVPSGGSPILLMADRQTTGGYPKIGQAATVDLPAIAQLPPGARLRFQEVSVAEAQAALVRQARELAELRAAVELKMKGVTS</sequence>
<dbReference type="RefSeq" id="WP_354195746.1">
    <property type="nucleotide sequence ID" value="NZ_JBEPLW010000003.1"/>
</dbReference>
<keyword evidence="3" id="KW-0067">ATP-binding</keyword>
<dbReference type="SMART" id="SM00797">
    <property type="entry name" value="AHS2"/>
    <property type="match status" value="1"/>
</dbReference>
<reference evidence="5 6" key="1">
    <citation type="submission" date="2024-06" db="EMBL/GenBank/DDBJ databases">
        <title>Genomic Encyclopedia of Type Strains, Phase IV (KMG-IV): sequencing the most valuable type-strain genomes for metagenomic binning, comparative biology and taxonomic classification.</title>
        <authorList>
            <person name="Goeker M."/>
        </authorList>
    </citation>
    <scope>NUCLEOTIDE SEQUENCE [LARGE SCALE GENOMIC DNA]</scope>
    <source>
        <strain evidence="5 6">DSM 26128</strain>
    </source>
</reference>
<dbReference type="SUPFAM" id="SSF50891">
    <property type="entry name" value="Cyclophilin-like"/>
    <property type="match status" value="1"/>
</dbReference>
<keyword evidence="6" id="KW-1185">Reference proteome</keyword>
<feature type="domain" description="Carboxyltransferase" evidence="4">
    <location>
        <begin position="23"/>
        <end position="320"/>
    </location>
</feature>
<dbReference type="Proteomes" id="UP001549099">
    <property type="component" value="Unassembled WGS sequence"/>
</dbReference>
<evidence type="ECO:0000259" key="4">
    <source>
        <dbReference type="SMART" id="SM00797"/>
    </source>
</evidence>
<protein>
    <submittedName>
        <fullName evidence="5">Antagonist of KipI</fullName>
    </submittedName>
</protein>
<dbReference type="EMBL" id="JBEPLW010000003">
    <property type="protein sequence ID" value="MET3575003.1"/>
    <property type="molecule type" value="Genomic_DNA"/>
</dbReference>
<evidence type="ECO:0000313" key="5">
    <source>
        <dbReference type="EMBL" id="MET3575003.1"/>
    </source>
</evidence>
<dbReference type="PANTHER" id="PTHR43309:SF5">
    <property type="entry name" value="5-OXOPROLINASE SUBUNIT C"/>
    <property type="match status" value="1"/>
</dbReference>
<proteinExistence type="predicted"/>
<dbReference type="NCBIfam" id="TIGR00724">
    <property type="entry name" value="urea_amlyse_rel"/>
    <property type="match status" value="1"/>
</dbReference>
<gene>
    <name evidence="5" type="ORF">ABID49_000887</name>
</gene>
<evidence type="ECO:0000256" key="2">
    <source>
        <dbReference type="ARBA" id="ARBA00022801"/>
    </source>
</evidence>
<evidence type="ECO:0000256" key="3">
    <source>
        <dbReference type="ARBA" id="ARBA00022840"/>
    </source>
</evidence>
<accession>A0ABV2G9Q1</accession>
<dbReference type="InterPro" id="IPR003778">
    <property type="entry name" value="CT_A_B"/>
</dbReference>
<dbReference type="PANTHER" id="PTHR43309">
    <property type="entry name" value="5-OXOPROLINASE SUBUNIT C"/>
    <property type="match status" value="1"/>
</dbReference>
<dbReference type="InterPro" id="IPR052708">
    <property type="entry name" value="PxpC"/>
</dbReference>
<evidence type="ECO:0000313" key="6">
    <source>
        <dbReference type="Proteomes" id="UP001549099"/>
    </source>
</evidence>
<comment type="caution">
    <text evidence="5">The sequence shown here is derived from an EMBL/GenBank/DDBJ whole genome shotgun (WGS) entry which is preliminary data.</text>
</comment>
<name>A0ABV2G9Q1_9BACL</name>
<dbReference type="Gene3D" id="2.40.100.10">
    <property type="entry name" value="Cyclophilin-like"/>
    <property type="match status" value="1"/>
</dbReference>
<evidence type="ECO:0000256" key="1">
    <source>
        <dbReference type="ARBA" id="ARBA00022741"/>
    </source>
</evidence>
<organism evidence="5 6">
    <name type="scientific">Bhargavaea ullalensis</name>
    <dbReference type="NCBI Taxonomy" id="1265685"/>
    <lineage>
        <taxon>Bacteria</taxon>
        <taxon>Bacillati</taxon>
        <taxon>Bacillota</taxon>
        <taxon>Bacilli</taxon>
        <taxon>Bacillales</taxon>
        <taxon>Caryophanaceae</taxon>
        <taxon>Bhargavaea</taxon>
    </lineage>
</organism>
<keyword evidence="1" id="KW-0547">Nucleotide-binding</keyword>
<keyword evidence="2" id="KW-0378">Hydrolase</keyword>
<dbReference type="InterPro" id="IPR029000">
    <property type="entry name" value="Cyclophilin-like_dom_sf"/>
</dbReference>
<dbReference type="Pfam" id="PF02626">
    <property type="entry name" value="CT_A_B"/>
    <property type="match status" value="1"/>
</dbReference>